<keyword evidence="2" id="KW-0472">Membrane</keyword>
<organism evidence="4 5">
    <name type="scientific">Mya arenaria</name>
    <name type="common">Soft-shell clam</name>
    <dbReference type="NCBI Taxonomy" id="6604"/>
    <lineage>
        <taxon>Eukaryota</taxon>
        <taxon>Metazoa</taxon>
        <taxon>Spiralia</taxon>
        <taxon>Lophotrochozoa</taxon>
        <taxon>Mollusca</taxon>
        <taxon>Bivalvia</taxon>
        <taxon>Autobranchia</taxon>
        <taxon>Heteroconchia</taxon>
        <taxon>Euheterodonta</taxon>
        <taxon>Imparidentia</taxon>
        <taxon>Neoheterodontei</taxon>
        <taxon>Myida</taxon>
        <taxon>Myoidea</taxon>
        <taxon>Myidae</taxon>
        <taxon>Mya</taxon>
    </lineage>
</organism>
<feature type="chain" id="PRO_5046211603" evidence="3">
    <location>
        <begin position="21"/>
        <end position="469"/>
    </location>
</feature>
<dbReference type="EMBL" id="CP111015">
    <property type="protein sequence ID" value="WAR03867.1"/>
    <property type="molecule type" value="Genomic_DNA"/>
</dbReference>
<reference evidence="4" key="1">
    <citation type="submission" date="2022-11" db="EMBL/GenBank/DDBJ databases">
        <title>Centuries of genome instability and evolution in soft-shell clam transmissible cancer (bioRxiv).</title>
        <authorList>
            <person name="Hart S.F.M."/>
            <person name="Yonemitsu M.A."/>
            <person name="Giersch R.M."/>
            <person name="Beal B.F."/>
            <person name="Arriagada G."/>
            <person name="Davis B.W."/>
            <person name="Ostrander E.A."/>
            <person name="Goff S.P."/>
            <person name="Metzger M.J."/>
        </authorList>
    </citation>
    <scope>NUCLEOTIDE SEQUENCE</scope>
    <source>
        <strain evidence="4">MELC-2E11</strain>
        <tissue evidence="4">Siphon/mantle</tissue>
    </source>
</reference>
<keyword evidence="2" id="KW-0812">Transmembrane</keyword>
<keyword evidence="3" id="KW-0732">Signal</keyword>
<evidence type="ECO:0000313" key="4">
    <source>
        <dbReference type="EMBL" id="WAR03867.1"/>
    </source>
</evidence>
<proteinExistence type="predicted"/>
<evidence type="ECO:0000313" key="5">
    <source>
        <dbReference type="Proteomes" id="UP001164746"/>
    </source>
</evidence>
<name>A0ABY7E4Z0_MYAAR</name>
<accession>A0ABY7E4Z0</accession>
<evidence type="ECO:0000256" key="3">
    <source>
        <dbReference type="SAM" id="SignalP"/>
    </source>
</evidence>
<keyword evidence="2" id="KW-1133">Transmembrane helix</keyword>
<feature type="transmembrane region" description="Helical" evidence="2">
    <location>
        <begin position="364"/>
        <end position="389"/>
    </location>
</feature>
<feature type="signal peptide" evidence="3">
    <location>
        <begin position="1"/>
        <end position="20"/>
    </location>
</feature>
<dbReference type="Proteomes" id="UP001164746">
    <property type="component" value="Chromosome 4"/>
</dbReference>
<sequence>MAFAQLFSFVIFIEIVSICTQDVFENTPILQSAASCFGLENDHTRWMRATCSSQDLVILIESFTVVFHPVVMNCTNNTVIYEEYRQSCCLKESVNSSRDCTVTHQFDTKYSVANYQTCNGHSSCNVMAPQLLVRNSNCPYDIYEPTPHDIVSNFMYMNYYCLERSLILPDSTGSLTTPSPDSVIYLQSPGFNSYNQRIPYKKDSECSVQTGSCNSEIYIYVLHRVLEDSDTSEWNDIPCNQTLKIENSSGDVLHKWTCDDNTNLQKGHLTITANYIRLKLDNNYTTSDKTGNVTINCPATEPPLCIDTTTTVMTTSTDTSSTFSTTSARENTTATTDSNPPPSNTTTDSTQPTPIVAVTSSPRAIPMVAVIALPSGLSIFVIVVVVIAARLIRSRRRNAGESKIVVPSDELNNNPYDYITNLHLSNGSSGDDQYMRPLPIANDQKDNTYDNNIPEGIGRCNSQDSGIIP</sequence>
<protein>
    <submittedName>
        <fullName evidence="4">Uncharacterized protein</fullName>
    </submittedName>
</protein>
<gene>
    <name evidence="4" type="ORF">MAR_010425</name>
</gene>
<evidence type="ECO:0000256" key="1">
    <source>
        <dbReference type="SAM" id="MobiDB-lite"/>
    </source>
</evidence>
<feature type="region of interest" description="Disordered" evidence="1">
    <location>
        <begin position="316"/>
        <end position="353"/>
    </location>
</feature>
<evidence type="ECO:0000256" key="2">
    <source>
        <dbReference type="SAM" id="Phobius"/>
    </source>
</evidence>
<keyword evidence="5" id="KW-1185">Reference proteome</keyword>